<dbReference type="InterPro" id="IPR003439">
    <property type="entry name" value="ABC_transporter-like_ATP-bd"/>
</dbReference>
<evidence type="ECO:0008006" key="8">
    <source>
        <dbReference type="Google" id="ProtNLM"/>
    </source>
</evidence>
<dbReference type="InterPro" id="IPR014324">
    <property type="entry name" value="ABC_heterocyst_DevA"/>
</dbReference>
<dbReference type="CDD" id="cd03255">
    <property type="entry name" value="ABC_MJ0796_LolCDE_FtsE"/>
    <property type="match status" value="1"/>
</dbReference>
<dbReference type="GO" id="GO:0022857">
    <property type="term" value="F:transmembrane transporter activity"/>
    <property type="evidence" value="ECO:0007669"/>
    <property type="project" value="TreeGrafter"/>
</dbReference>
<feature type="domain" description="Cyclic nucleotide-binding" evidence="4">
    <location>
        <begin position="251"/>
        <end position="354"/>
    </location>
</feature>
<dbReference type="SUPFAM" id="SSF52540">
    <property type="entry name" value="P-loop containing nucleoside triphosphate hydrolases"/>
    <property type="match status" value="1"/>
</dbReference>
<dbReference type="SUPFAM" id="SSF51206">
    <property type="entry name" value="cAMP-binding domain-like"/>
    <property type="match status" value="1"/>
</dbReference>
<name>A0A6C2YIP0_9BACT</name>
<dbReference type="CDD" id="cd00038">
    <property type="entry name" value="CAP_ED"/>
    <property type="match status" value="1"/>
</dbReference>
<dbReference type="SMART" id="SM00100">
    <property type="entry name" value="cNMP"/>
    <property type="match status" value="1"/>
</dbReference>
<dbReference type="InterPro" id="IPR015854">
    <property type="entry name" value="ABC_transpr_LolD-like"/>
</dbReference>
<feature type="domain" description="ABC transporter" evidence="5">
    <location>
        <begin position="14"/>
        <end position="252"/>
    </location>
</feature>
<dbReference type="PROSITE" id="PS50042">
    <property type="entry name" value="CNMP_BINDING_3"/>
    <property type="match status" value="1"/>
</dbReference>
<gene>
    <name evidence="6" type="ORF">GMBLW1_28410</name>
</gene>
<sequence length="371" mass="40316">MTDFSSHDHQQPTISIRGLKHVYGSGETATTVLHDIELDIFPGEIVMLLGASGCGKTTLLTLVGGLRSVQTGSVNVLGQEMLGLSGGALVAARRRLGFIFQAHNLFESLTAAQNVCMGLEVHPNMPADRYQKAVEILTALDLGHRVNYKPDGLSGGQKQRVAIARALINKPKLILADEPTAALDEKSSDKVIHMLKRLAVEDGATSLVVTHDTRIRDMADRIITMEKGRIASNVPVRESLKLCEYLRECAVFSTLTPDAISRVAGNMRLERYPVGTTIFHQGDAGDKFYIVWSGEVSILISQGGGPANEVARLGEGRYFGERALMTGEPRNATVRANSPVEVYSLGNAEFQAALQSSTPFIEQIRRIYSQT</sequence>
<dbReference type="InParanoid" id="A0A6C2YIP0"/>
<evidence type="ECO:0000256" key="2">
    <source>
        <dbReference type="ARBA" id="ARBA00022741"/>
    </source>
</evidence>
<dbReference type="InterPro" id="IPR017871">
    <property type="entry name" value="ABC_transporter-like_CS"/>
</dbReference>
<dbReference type="Gene3D" id="2.60.120.10">
    <property type="entry name" value="Jelly Rolls"/>
    <property type="match status" value="1"/>
</dbReference>
<dbReference type="PROSITE" id="PS50893">
    <property type="entry name" value="ABC_TRANSPORTER_2"/>
    <property type="match status" value="1"/>
</dbReference>
<dbReference type="Proteomes" id="UP000464378">
    <property type="component" value="Chromosome"/>
</dbReference>
<evidence type="ECO:0000313" key="7">
    <source>
        <dbReference type="Proteomes" id="UP000464378"/>
    </source>
</evidence>
<dbReference type="PRINTS" id="PR00103">
    <property type="entry name" value="CAMPKINASE"/>
</dbReference>
<dbReference type="PANTHER" id="PTHR24220">
    <property type="entry name" value="IMPORT ATP-BINDING PROTEIN"/>
    <property type="match status" value="1"/>
</dbReference>
<keyword evidence="7" id="KW-1185">Reference proteome</keyword>
<dbReference type="KEGG" id="tim:GMBLW1_28410"/>
<accession>A0A6C2YIP0</accession>
<protein>
    <recommendedName>
        <fullName evidence="8">ABC transporter domain-containing protein</fullName>
    </recommendedName>
</protein>
<dbReference type="InterPro" id="IPR014710">
    <property type="entry name" value="RmlC-like_jellyroll"/>
</dbReference>
<evidence type="ECO:0000259" key="4">
    <source>
        <dbReference type="PROSITE" id="PS50042"/>
    </source>
</evidence>
<dbReference type="NCBIfam" id="TIGR02982">
    <property type="entry name" value="heterocyst_DevA"/>
    <property type="match status" value="1"/>
</dbReference>
<dbReference type="PROSITE" id="PS00211">
    <property type="entry name" value="ABC_TRANSPORTER_1"/>
    <property type="match status" value="1"/>
</dbReference>
<dbReference type="InterPro" id="IPR018490">
    <property type="entry name" value="cNMP-bd_dom_sf"/>
</dbReference>
<evidence type="ECO:0000256" key="3">
    <source>
        <dbReference type="ARBA" id="ARBA00022840"/>
    </source>
</evidence>
<dbReference type="InterPro" id="IPR017911">
    <property type="entry name" value="MacB-like_ATP-bd"/>
</dbReference>
<dbReference type="SMART" id="SM00382">
    <property type="entry name" value="AAA"/>
    <property type="match status" value="1"/>
</dbReference>
<dbReference type="Pfam" id="PF00005">
    <property type="entry name" value="ABC_tran"/>
    <property type="match status" value="1"/>
</dbReference>
<keyword evidence="2" id="KW-0547">Nucleotide-binding</keyword>
<dbReference type="RefSeq" id="WP_162656361.1">
    <property type="nucleotide sequence ID" value="NZ_LR593887.1"/>
</dbReference>
<dbReference type="GO" id="GO:0005524">
    <property type="term" value="F:ATP binding"/>
    <property type="evidence" value="ECO:0007669"/>
    <property type="project" value="UniProtKB-KW"/>
</dbReference>
<dbReference type="GO" id="GO:0016887">
    <property type="term" value="F:ATP hydrolysis activity"/>
    <property type="evidence" value="ECO:0007669"/>
    <property type="project" value="InterPro"/>
</dbReference>
<keyword evidence="1" id="KW-0813">Transport</keyword>
<proteinExistence type="predicted"/>
<keyword evidence="3 6" id="KW-0067">ATP-binding</keyword>
<dbReference type="AlphaFoldDB" id="A0A6C2YIP0"/>
<evidence type="ECO:0000313" key="6">
    <source>
        <dbReference type="EMBL" id="VIP01119.1"/>
    </source>
</evidence>
<dbReference type="GO" id="GO:0005886">
    <property type="term" value="C:plasma membrane"/>
    <property type="evidence" value="ECO:0007669"/>
    <property type="project" value="TreeGrafter"/>
</dbReference>
<dbReference type="EMBL" id="LR593887">
    <property type="protein sequence ID" value="VTR97663.1"/>
    <property type="molecule type" value="Genomic_DNA"/>
</dbReference>
<dbReference type="PANTHER" id="PTHR24220:SF376">
    <property type="entry name" value="ABC TRANSPORTER"/>
    <property type="match status" value="1"/>
</dbReference>
<dbReference type="Pfam" id="PF00027">
    <property type="entry name" value="cNMP_binding"/>
    <property type="match status" value="1"/>
</dbReference>
<dbReference type="InterPro" id="IPR000595">
    <property type="entry name" value="cNMP-bd_dom"/>
</dbReference>
<reference evidence="6" key="1">
    <citation type="submission" date="2019-04" db="EMBL/GenBank/DDBJ databases">
        <authorList>
            <consortium name="Science for Life Laboratories"/>
        </authorList>
    </citation>
    <scope>NUCLEOTIDE SEQUENCE</scope>
    <source>
        <strain evidence="6">MBLW1</strain>
    </source>
</reference>
<dbReference type="InterPro" id="IPR003593">
    <property type="entry name" value="AAA+_ATPase"/>
</dbReference>
<dbReference type="Gene3D" id="3.40.50.300">
    <property type="entry name" value="P-loop containing nucleotide triphosphate hydrolases"/>
    <property type="match status" value="1"/>
</dbReference>
<dbReference type="EMBL" id="LR586016">
    <property type="protein sequence ID" value="VIP01119.1"/>
    <property type="molecule type" value="Genomic_DNA"/>
</dbReference>
<organism evidence="6">
    <name type="scientific">Tuwongella immobilis</name>
    <dbReference type="NCBI Taxonomy" id="692036"/>
    <lineage>
        <taxon>Bacteria</taxon>
        <taxon>Pseudomonadati</taxon>
        <taxon>Planctomycetota</taxon>
        <taxon>Planctomycetia</taxon>
        <taxon>Gemmatales</taxon>
        <taxon>Gemmataceae</taxon>
        <taxon>Tuwongella</taxon>
    </lineage>
</organism>
<dbReference type="InterPro" id="IPR027417">
    <property type="entry name" value="P-loop_NTPase"/>
</dbReference>
<evidence type="ECO:0000256" key="1">
    <source>
        <dbReference type="ARBA" id="ARBA00022448"/>
    </source>
</evidence>
<evidence type="ECO:0000259" key="5">
    <source>
        <dbReference type="PROSITE" id="PS50893"/>
    </source>
</evidence>